<dbReference type="PROSITE" id="PS51371">
    <property type="entry name" value="CBS"/>
    <property type="match status" value="1"/>
</dbReference>
<dbReference type="EMBL" id="SJKA01000019">
    <property type="protein sequence ID" value="TCC21598.1"/>
    <property type="molecule type" value="Genomic_DNA"/>
</dbReference>
<gene>
    <name evidence="4" type="ORF">E0H50_35535</name>
</gene>
<evidence type="ECO:0000313" key="4">
    <source>
        <dbReference type="EMBL" id="TCC21598.1"/>
    </source>
</evidence>
<dbReference type="AlphaFoldDB" id="A0A4R0I4Q5"/>
<dbReference type="InterPro" id="IPR000644">
    <property type="entry name" value="CBS_dom"/>
</dbReference>
<dbReference type="GO" id="GO:0005524">
    <property type="term" value="F:ATP binding"/>
    <property type="evidence" value="ECO:0007669"/>
    <property type="project" value="InterPro"/>
</dbReference>
<feature type="domain" description="Protein kinase" evidence="2">
    <location>
        <begin position="21"/>
        <end position="317"/>
    </location>
</feature>
<organism evidence="4 5">
    <name type="scientific">Kribbella sindirgiensis</name>
    <dbReference type="NCBI Taxonomy" id="1124744"/>
    <lineage>
        <taxon>Bacteria</taxon>
        <taxon>Bacillati</taxon>
        <taxon>Actinomycetota</taxon>
        <taxon>Actinomycetes</taxon>
        <taxon>Propionibacteriales</taxon>
        <taxon>Kribbellaceae</taxon>
        <taxon>Kribbella</taxon>
    </lineage>
</organism>
<dbReference type="Pfam" id="PF00571">
    <property type="entry name" value="CBS"/>
    <property type="match status" value="1"/>
</dbReference>
<accession>A0A4R0I4Q5</accession>
<protein>
    <submittedName>
        <fullName evidence="4">CBS domain-containing protein</fullName>
    </submittedName>
</protein>
<dbReference type="RefSeq" id="WP_131295398.1">
    <property type="nucleotide sequence ID" value="NZ_SJKA01000019.1"/>
</dbReference>
<dbReference type="Gene3D" id="1.10.510.10">
    <property type="entry name" value="Transferase(Phosphotransferase) domain 1"/>
    <property type="match status" value="1"/>
</dbReference>
<evidence type="ECO:0000256" key="1">
    <source>
        <dbReference type="PROSITE-ProRule" id="PRU00703"/>
    </source>
</evidence>
<evidence type="ECO:0000313" key="5">
    <source>
        <dbReference type="Proteomes" id="UP000292695"/>
    </source>
</evidence>
<dbReference type="SUPFAM" id="SSF54631">
    <property type="entry name" value="CBS-domain pair"/>
    <property type="match status" value="1"/>
</dbReference>
<feature type="domain" description="CBS" evidence="3">
    <location>
        <begin position="262"/>
        <end position="317"/>
    </location>
</feature>
<keyword evidence="1" id="KW-0129">CBS domain</keyword>
<sequence>MDLSAPLAVARDDRLRVSGRYRLDRLLAIRPRVEIWRAVDERLGRPVAVHLVRADTDRQLDELATVVRRLSRLQDDRLTRILDLDVAGPYVVTEWVPGQTLSMLLAAGRLSTGLAVELIAETADALATAHAGGVQHRHLTADSIVWSQAGLVKVLGTGLDAVLQHQNTDDDPGNGELADTRALGRLLRRLLPSGSPDPRLHATIRRALGEPDLGAPILTPADLVVALEPCRGDTVSLRRHHVRPALAEAPPRPVPHRVWEVMNTDVVTVTEDTPVRELAAVLARTPCRAVPVVDGHGRVTGLISATDLARWQPETVK</sequence>
<name>A0A4R0I4Q5_9ACTN</name>
<dbReference type="InterPro" id="IPR011009">
    <property type="entry name" value="Kinase-like_dom_sf"/>
</dbReference>
<dbReference type="SUPFAM" id="SSF56112">
    <property type="entry name" value="Protein kinase-like (PK-like)"/>
    <property type="match status" value="1"/>
</dbReference>
<dbReference type="Gene3D" id="3.30.200.20">
    <property type="entry name" value="Phosphorylase Kinase, domain 1"/>
    <property type="match status" value="1"/>
</dbReference>
<evidence type="ECO:0000259" key="3">
    <source>
        <dbReference type="PROSITE" id="PS51371"/>
    </source>
</evidence>
<proteinExistence type="predicted"/>
<dbReference type="GO" id="GO:0004672">
    <property type="term" value="F:protein kinase activity"/>
    <property type="evidence" value="ECO:0007669"/>
    <property type="project" value="InterPro"/>
</dbReference>
<dbReference type="OrthoDB" id="9786339at2"/>
<dbReference type="InterPro" id="IPR000719">
    <property type="entry name" value="Prot_kinase_dom"/>
</dbReference>
<dbReference type="PROSITE" id="PS50011">
    <property type="entry name" value="PROTEIN_KINASE_DOM"/>
    <property type="match status" value="1"/>
</dbReference>
<reference evidence="4 5" key="1">
    <citation type="submission" date="2019-02" db="EMBL/GenBank/DDBJ databases">
        <title>Kribbella capetownensis sp. nov. and Kribbella speibonae sp. nov., isolated from soil.</title>
        <authorList>
            <person name="Curtis S.M."/>
            <person name="Norton I."/>
            <person name="Everest G.J."/>
            <person name="Meyers P.R."/>
        </authorList>
    </citation>
    <scope>NUCLEOTIDE SEQUENCE [LARGE SCALE GENOMIC DNA]</scope>
    <source>
        <strain evidence="4 5">DSM 27082</strain>
    </source>
</reference>
<dbReference type="Proteomes" id="UP000292695">
    <property type="component" value="Unassembled WGS sequence"/>
</dbReference>
<evidence type="ECO:0000259" key="2">
    <source>
        <dbReference type="PROSITE" id="PS50011"/>
    </source>
</evidence>
<dbReference type="InterPro" id="IPR046342">
    <property type="entry name" value="CBS_dom_sf"/>
</dbReference>
<comment type="caution">
    <text evidence="4">The sequence shown here is derived from an EMBL/GenBank/DDBJ whole genome shotgun (WGS) entry which is preliminary data.</text>
</comment>
<dbReference type="InterPro" id="IPR001245">
    <property type="entry name" value="Ser-Thr/Tyr_kinase_cat_dom"/>
</dbReference>
<keyword evidence="5" id="KW-1185">Reference proteome</keyword>
<dbReference type="Gene3D" id="3.10.580.10">
    <property type="entry name" value="CBS-domain"/>
    <property type="match status" value="1"/>
</dbReference>
<dbReference type="SMART" id="SM00116">
    <property type="entry name" value="CBS"/>
    <property type="match status" value="1"/>
</dbReference>
<dbReference type="Pfam" id="PF07714">
    <property type="entry name" value="PK_Tyr_Ser-Thr"/>
    <property type="match status" value="1"/>
</dbReference>